<dbReference type="Gene3D" id="1.25.40.10">
    <property type="entry name" value="Tetratricopeptide repeat domain"/>
    <property type="match status" value="1"/>
</dbReference>
<dbReference type="InterPro" id="IPR019734">
    <property type="entry name" value="TPR_rpt"/>
</dbReference>
<keyword evidence="4" id="KW-1185">Reference proteome</keyword>
<gene>
    <name evidence="3" type="ORF">GCM10008936_20510</name>
</gene>
<keyword evidence="1" id="KW-0802">TPR repeat</keyword>
<dbReference type="InterPro" id="IPR010982">
    <property type="entry name" value="Lambda_DNA-bd_dom_sf"/>
</dbReference>
<organism evidence="3 4">
    <name type="scientific">Alkalibacterium indicireducens</name>
    <dbReference type="NCBI Taxonomy" id="398758"/>
    <lineage>
        <taxon>Bacteria</taxon>
        <taxon>Bacillati</taxon>
        <taxon>Bacillota</taxon>
        <taxon>Bacilli</taxon>
        <taxon>Lactobacillales</taxon>
        <taxon>Carnobacteriaceae</taxon>
        <taxon>Alkalibacterium</taxon>
    </lineage>
</organism>
<feature type="repeat" description="TPR" evidence="1">
    <location>
        <begin position="151"/>
        <end position="184"/>
    </location>
</feature>
<protein>
    <submittedName>
        <fullName evidence="3">Helix-turn-helix transcriptional regulator</fullName>
    </submittedName>
</protein>
<evidence type="ECO:0000259" key="2">
    <source>
        <dbReference type="PROSITE" id="PS50943"/>
    </source>
</evidence>
<accession>A0ABP3L8J2</accession>
<comment type="caution">
    <text evidence="3">The sequence shown here is derived from an EMBL/GenBank/DDBJ whole genome shotgun (WGS) entry which is preliminary data.</text>
</comment>
<dbReference type="SMART" id="SM00530">
    <property type="entry name" value="HTH_XRE"/>
    <property type="match status" value="1"/>
</dbReference>
<dbReference type="PANTHER" id="PTHR37038:SF14">
    <property type="entry name" value="TRANSCRIPTIONAL ACTIVATOR"/>
    <property type="match status" value="1"/>
</dbReference>
<dbReference type="SUPFAM" id="SSF47413">
    <property type="entry name" value="lambda repressor-like DNA-binding domains"/>
    <property type="match status" value="1"/>
</dbReference>
<dbReference type="InterPro" id="IPR053163">
    <property type="entry name" value="HTH-type_regulator_Rgg"/>
</dbReference>
<dbReference type="EMBL" id="BAAADA010000194">
    <property type="protein sequence ID" value="GAA0493420.1"/>
    <property type="molecule type" value="Genomic_DNA"/>
</dbReference>
<dbReference type="PANTHER" id="PTHR37038">
    <property type="entry name" value="TRANSCRIPTIONAL REGULATOR-RELATED"/>
    <property type="match status" value="1"/>
</dbReference>
<dbReference type="PROSITE" id="PS50005">
    <property type="entry name" value="TPR"/>
    <property type="match status" value="1"/>
</dbReference>
<proteinExistence type="predicted"/>
<dbReference type="Pfam" id="PF18768">
    <property type="entry name" value="RNPP_C"/>
    <property type="match status" value="1"/>
</dbReference>
<sequence length="292" mass="33612">MKLGEIIKIKRKELGLTQQQLAKDICAQALISRVEKGDIVPKKAILDKLEQRLGLEENELIKAEHDNSKKNELQDVKKNIRQYSLNRDYKTIELLLDHHKLLINSSRDVNDKVFFAMIEALLEYQLYNRGDRSLEILNGIYLDDVETELAVEVYNARGIIYYKRDDFEKARQSYKSGIDILNDSVSIEIRAKITLNYALALEQLDNSKEALSYVSEGIDMLVQNNCLYSLGDFHHTKGHIFYKLGNLEDSKECFELSSSIFRLQNNKKLLSFSQLALTEINNKLSLKQGGFS</sequence>
<dbReference type="InterPro" id="IPR041315">
    <property type="entry name" value="PlcR_TPR"/>
</dbReference>
<dbReference type="SUPFAM" id="SSF48452">
    <property type="entry name" value="TPR-like"/>
    <property type="match status" value="1"/>
</dbReference>
<dbReference type="Pfam" id="PF01381">
    <property type="entry name" value="HTH_3"/>
    <property type="match status" value="1"/>
</dbReference>
<dbReference type="Proteomes" id="UP001410648">
    <property type="component" value="Unassembled WGS sequence"/>
</dbReference>
<reference evidence="4" key="1">
    <citation type="journal article" date="2019" name="Int. J. Syst. Evol. Microbiol.">
        <title>The Global Catalogue of Microorganisms (GCM) 10K type strain sequencing project: providing services to taxonomists for standard genome sequencing and annotation.</title>
        <authorList>
            <consortium name="The Broad Institute Genomics Platform"/>
            <consortium name="The Broad Institute Genome Sequencing Center for Infectious Disease"/>
            <person name="Wu L."/>
            <person name="Ma J."/>
        </authorList>
    </citation>
    <scope>NUCLEOTIDE SEQUENCE [LARGE SCALE GENOMIC DNA]</scope>
    <source>
        <strain evidence="4">JCM 14232</strain>
    </source>
</reference>
<dbReference type="SMART" id="SM00028">
    <property type="entry name" value="TPR"/>
    <property type="match status" value="3"/>
</dbReference>
<evidence type="ECO:0000256" key="1">
    <source>
        <dbReference type="PROSITE-ProRule" id="PRU00339"/>
    </source>
</evidence>
<dbReference type="CDD" id="cd00093">
    <property type="entry name" value="HTH_XRE"/>
    <property type="match status" value="1"/>
</dbReference>
<dbReference type="InterPro" id="IPR011990">
    <property type="entry name" value="TPR-like_helical_dom_sf"/>
</dbReference>
<feature type="domain" description="HTH cro/C1-type" evidence="2">
    <location>
        <begin position="7"/>
        <end position="60"/>
    </location>
</feature>
<evidence type="ECO:0000313" key="3">
    <source>
        <dbReference type="EMBL" id="GAA0493420.1"/>
    </source>
</evidence>
<name>A0ABP3L8J2_9LACT</name>
<dbReference type="InterPro" id="IPR001387">
    <property type="entry name" value="Cro/C1-type_HTH"/>
</dbReference>
<dbReference type="PROSITE" id="PS50943">
    <property type="entry name" value="HTH_CROC1"/>
    <property type="match status" value="1"/>
</dbReference>
<evidence type="ECO:0000313" key="4">
    <source>
        <dbReference type="Proteomes" id="UP001410648"/>
    </source>
</evidence>